<comment type="cofactor">
    <cofactor evidence="1">
        <name>Mg(2+)</name>
        <dbReference type="ChEBI" id="CHEBI:18420"/>
    </cofactor>
</comment>
<dbReference type="GO" id="GO:0052621">
    <property type="term" value="F:diguanylate cyclase activity"/>
    <property type="evidence" value="ECO:0007669"/>
    <property type="project" value="UniProtKB-EC"/>
</dbReference>
<dbReference type="GO" id="GO:0043709">
    <property type="term" value="P:cell adhesion involved in single-species biofilm formation"/>
    <property type="evidence" value="ECO:0007669"/>
    <property type="project" value="TreeGrafter"/>
</dbReference>
<comment type="catalytic activity">
    <reaction evidence="3">
        <text>2 GTP = 3',3'-c-di-GMP + 2 diphosphate</text>
        <dbReference type="Rhea" id="RHEA:24898"/>
        <dbReference type="ChEBI" id="CHEBI:33019"/>
        <dbReference type="ChEBI" id="CHEBI:37565"/>
        <dbReference type="ChEBI" id="CHEBI:58805"/>
        <dbReference type="EC" id="2.7.7.65"/>
    </reaction>
</comment>
<dbReference type="KEGG" id="cber:B5D82_16175"/>
<dbReference type="NCBIfam" id="TIGR00254">
    <property type="entry name" value="GGDEF"/>
    <property type="match status" value="1"/>
</dbReference>
<reference evidence="6 7" key="1">
    <citation type="submission" date="2017-08" db="EMBL/GenBank/DDBJ databases">
        <title>Complete genome of Colwellia sp. NB097-1, a psychrophile bacterium ioslated from Bering Sea.</title>
        <authorList>
            <person name="Chen X."/>
        </authorList>
    </citation>
    <scope>NUCLEOTIDE SEQUENCE [LARGE SCALE GENOMIC DNA]</scope>
    <source>
        <strain evidence="6 7">NB097-1</strain>
    </source>
</reference>
<dbReference type="InterPro" id="IPR000160">
    <property type="entry name" value="GGDEF_dom"/>
</dbReference>
<gene>
    <name evidence="6" type="ORF">B5D82_16175</name>
</gene>
<organism evidence="6 7">
    <name type="scientific">Cognaticolwellia beringensis</name>
    <dbReference type="NCBI Taxonomy" id="1967665"/>
    <lineage>
        <taxon>Bacteria</taxon>
        <taxon>Pseudomonadati</taxon>
        <taxon>Pseudomonadota</taxon>
        <taxon>Gammaproteobacteria</taxon>
        <taxon>Alteromonadales</taxon>
        <taxon>Colwelliaceae</taxon>
        <taxon>Cognaticolwellia</taxon>
    </lineage>
</organism>
<dbReference type="Proteomes" id="UP000202259">
    <property type="component" value="Chromosome"/>
</dbReference>
<keyword evidence="7" id="KW-1185">Reference proteome</keyword>
<dbReference type="InterPro" id="IPR048516">
    <property type="entry name" value="DGCcoil"/>
</dbReference>
<dbReference type="OrthoDB" id="9812260at2"/>
<dbReference type="PROSITE" id="PS50887">
    <property type="entry name" value="GGDEF"/>
    <property type="match status" value="1"/>
</dbReference>
<evidence type="ECO:0000256" key="4">
    <source>
        <dbReference type="SAM" id="Coils"/>
    </source>
</evidence>
<dbReference type="CDD" id="cd01949">
    <property type="entry name" value="GGDEF"/>
    <property type="match status" value="1"/>
</dbReference>
<dbReference type="SUPFAM" id="SSF55073">
    <property type="entry name" value="Nucleotide cyclase"/>
    <property type="match status" value="1"/>
</dbReference>
<evidence type="ECO:0000256" key="3">
    <source>
        <dbReference type="ARBA" id="ARBA00034247"/>
    </source>
</evidence>
<dbReference type="InterPro" id="IPR043128">
    <property type="entry name" value="Rev_trsase/Diguanyl_cyclase"/>
</dbReference>
<dbReference type="EMBL" id="CP020465">
    <property type="protein sequence ID" value="ASP49167.1"/>
    <property type="molecule type" value="Genomic_DNA"/>
</dbReference>
<proteinExistence type="predicted"/>
<dbReference type="EC" id="2.7.7.65" evidence="2"/>
<dbReference type="PANTHER" id="PTHR45138:SF9">
    <property type="entry name" value="DIGUANYLATE CYCLASE DGCM-RELATED"/>
    <property type="match status" value="1"/>
</dbReference>
<sequence>MSETSVAEKTIKDLKSRLNSAIIARSELENEFSAQSVLLTSFISKLSQACKGTDILLDNKLAKLRTTLKTSISFTDIEKDIKAISTLLRQHSLKNDKNSIKIHKQLNNSGTGLQKVKGFPKESRRQLQGLINKAEESHSSLVQYIPLMSEFIAFYENVIHTQIRQPAEQSPKVSQPVAISKCNKVDSNEVSETSPVTEQIAPKELLGRFSSILNTLVISKKHKADITKIKSSLHGQVSNQILMTTCLNVFDFMIEDLEQERSRAKVFLSTLSETLTSVQVSVAATLTSSSECSIENAKINKELSDKINEVSIGIIDAGSLTEMKVDVNDKIQQIAKTLENKSKLEEEQRLALHEKLNNMSAQVEQLEQQSKVFEKRIQEVQAKSFQDALTKLANRAAFDEYFAKELVRFHHKQFDLAITVVDLDDFKRINDTYGHTAGDKTLQVIAETLTKVMGKDVFISRYGGEEFVLIFKGVDKITVMNKLNMLRKKVASLPFTFKGTRVSITLSVGVTLVQRDDIVHSAFERADTALYQAKHDGKNKVVYG</sequence>
<feature type="domain" description="GGDEF" evidence="5">
    <location>
        <begin position="414"/>
        <end position="544"/>
    </location>
</feature>
<dbReference type="FunFam" id="3.30.70.270:FF:000001">
    <property type="entry name" value="Diguanylate cyclase domain protein"/>
    <property type="match status" value="1"/>
</dbReference>
<dbReference type="SMART" id="SM00267">
    <property type="entry name" value="GGDEF"/>
    <property type="match status" value="1"/>
</dbReference>
<accession>A0A222GBD5</accession>
<feature type="coiled-coil region" evidence="4">
    <location>
        <begin position="327"/>
        <end position="383"/>
    </location>
</feature>
<evidence type="ECO:0000256" key="2">
    <source>
        <dbReference type="ARBA" id="ARBA00012528"/>
    </source>
</evidence>
<dbReference type="InterPro" id="IPR050469">
    <property type="entry name" value="Diguanylate_Cyclase"/>
</dbReference>
<dbReference type="GO" id="GO:1902201">
    <property type="term" value="P:negative regulation of bacterial-type flagellum-dependent cell motility"/>
    <property type="evidence" value="ECO:0007669"/>
    <property type="project" value="TreeGrafter"/>
</dbReference>
<dbReference type="InterPro" id="IPR029787">
    <property type="entry name" value="Nucleotide_cyclase"/>
</dbReference>
<dbReference type="AlphaFoldDB" id="A0A222GBD5"/>
<dbReference type="PANTHER" id="PTHR45138">
    <property type="entry name" value="REGULATORY COMPONENTS OF SENSORY TRANSDUCTION SYSTEM"/>
    <property type="match status" value="1"/>
</dbReference>
<evidence type="ECO:0000313" key="7">
    <source>
        <dbReference type="Proteomes" id="UP000202259"/>
    </source>
</evidence>
<evidence type="ECO:0000259" key="5">
    <source>
        <dbReference type="PROSITE" id="PS50887"/>
    </source>
</evidence>
<dbReference type="Pfam" id="PF00990">
    <property type="entry name" value="GGDEF"/>
    <property type="match status" value="1"/>
</dbReference>
<dbReference type="Pfam" id="PF20975">
    <property type="entry name" value="DGCcoil"/>
    <property type="match status" value="1"/>
</dbReference>
<protein>
    <recommendedName>
        <fullName evidence="2">diguanylate cyclase</fullName>
        <ecNumber evidence="2">2.7.7.65</ecNumber>
    </recommendedName>
</protein>
<evidence type="ECO:0000256" key="1">
    <source>
        <dbReference type="ARBA" id="ARBA00001946"/>
    </source>
</evidence>
<dbReference type="RefSeq" id="WP_081152977.1">
    <property type="nucleotide sequence ID" value="NZ_CP020465.1"/>
</dbReference>
<keyword evidence="4" id="KW-0175">Coiled coil</keyword>
<dbReference type="Gene3D" id="3.30.70.270">
    <property type="match status" value="1"/>
</dbReference>
<dbReference type="GO" id="GO:0005886">
    <property type="term" value="C:plasma membrane"/>
    <property type="evidence" value="ECO:0007669"/>
    <property type="project" value="TreeGrafter"/>
</dbReference>
<evidence type="ECO:0000313" key="6">
    <source>
        <dbReference type="EMBL" id="ASP49167.1"/>
    </source>
</evidence>
<name>A0A222GBD5_9GAMM</name>